<evidence type="ECO:0000313" key="1">
    <source>
        <dbReference type="EMBL" id="MFB9476872.1"/>
    </source>
</evidence>
<evidence type="ECO:0000313" key="2">
    <source>
        <dbReference type="Proteomes" id="UP001589568"/>
    </source>
</evidence>
<dbReference type="EMBL" id="JBHMCF010000057">
    <property type="protein sequence ID" value="MFB9476872.1"/>
    <property type="molecule type" value="Genomic_DNA"/>
</dbReference>
<keyword evidence="2" id="KW-1185">Reference proteome</keyword>
<reference evidence="1 2" key="1">
    <citation type="submission" date="2024-09" db="EMBL/GenBank/DDBJ databases">
        <authorList>
            <person name="Sun Q."/>
            <person name="Mori K."/>
        </authorList>
    </citation>
    <scope>NUCLEOTIDE SEQUENCE [LARGE SCALE GENOMIC DNA]</scope>
    <source>
        <strain evidence="1 2">JCM 3324</strain>
    </source>
</reference>
<comment type="caution">
    <text evidence="1">The sequence shown here is derived from an EMBL/GenBank/DDBJ whole genome shotgun (WGS) entry which is preliminary data.</text>
</comment>
<accession>A0ABV5P2Y5</accession>
<name>A0ABV5P2Y5_9ACTN</name>
<organism evidence="1 2">
    <name type="scientific">Nonomuraea salmonea</name>
    <dbReference type="NCBI Taxonomy" id="46181"/>
    <lineage>
        <taxon>Bacteria</taxon>
        <taxon>Bacillati</taxon>
        <taxon>Actinomycetota</taxon>
        <taxon>Actinomycetes</taxon>
        <taxon>Streptosporangiales</taxon>
        <taxon>Streptosporangiaceae</taxon>
        <taxon>Nonomuraea</taxon>
    </lineage>
</organism>
<proteinExistence type="predicted"/>
<protein>
    <recommendedName>
        <fullName evidence="3">Small CPxCG-related zinc finger protein</fullName>
    </recommendedName>
</protein>
<dbReference type="Proteomes" id="UP001589568">
    <property type="component" value="Unassembled WGS sequence"/>
</dbReference>
<dbReference type="RefSeq" id="WP_345410197.1">
    <property type="nucleotide sequence ID" value="NZ_BAAAXS010000002.1"/>
</dbReference>
<gene>
    <name evidence="1" type="ORF">ACFFR3_45910</name>
</gene>
<sequence>MTASAACPACGQPVDDHTVGELATCEHEANPQAHARPSRYCKICVPIL</sequence>
<evidence type="ECO:0008006" key="3">
    <source>
        <dbReference type="Google" id="ProtNLM"/>
    </source>
</evidence>